<name>A0AAV4NZ07_CAEEX</name>
<protein>
    <submittedName>
        <fullName evidence="2">Uncharacterized protein</fullName>
    </submittedName>
</protein>
<comment type="caution">
    <text evidence="2">The sequence shown here is derived from an EMBL/GenBank/DDBJ whole genome shotgun (WGS) entry which is preliminary data.</text>
</comment>
<evidence type="ECO:0000313" key="3">
    <source>
        <dbReference type="Proteomes" id="UP001054945"/>
    </source>
</evidence>
<reference evidence="2 3" key="1">
    <citation type="submission" date="2021-06" db="EMBL/GenBank/DDBJ databases">
        <title>Caerostris extrusa draft genome.</title>
        <authorList>
            <person name="Kono N."/>
            <person name="Arakawa K."/>
        </authorList>
    </citation>
    <scope>NUCLEOTIDE SEQUENCE [LARGE SCALE GENOMIC DNA]</scope>
</reference>
<feature type="transmembrane region" description="Helical" evidence="1">
    <location>
        <begin position="12"/>
        <end position="36"/>
    </location>
</feature>
<sequence>MDLVECVTIVRCLLGTVIVLSLLLTVVVVAAIQVALFSPKELPNGNAALVHRDSSAAFEDALVVRTNCGEYIGTIEDGAFVFKKHFPSFQKRKINNNTTSLEEEEWRSPFPGRVLL</sequence>
<evidence type="ECO:0000256" key="1">
    <source>
        <dbReference type="SAM" id="Phobius"/>
    </source>
</evidence>
<gene>
    <name evidence="2" type="primary">AVEN_73560_1</name>
    <name evidence="2" type="ORF">CEXT_504201</name>
</gene>
<evidence type="ECO:0000313" key="2">
    <source>
        <dbReference type="EMBL" id="GIX90115.1"/>
    </source>
</evidence>
<dbReference type="AlphaFoldDB" id="A0AAV4NZ07"/>
<keyword evidence="1" id="KW-1133">Transmembrane helix</keyword>
<organism evidence="2 3">
    <name type="scientific">Caerostris extrusa</name>
    <name type="common">Bark spider</name>
    <name type="synonym">Caerostris bankana</name>
    <dbReference type="NCBI Taxonomy" id="172846"/>
    <lineage>
        <taxon>Eukaryota</taxon>
        <taxon>Metazoa</taxon>
        <taxon>Ecdysozoa</taxon>
        <taxon>Arthropoda</taxon>
        <taxon>Chelicerata</taxon>
        <taxon>Arachnida</taxon>
        <taxon>Araneae</taxon>
        <taxon>Araneomorphae</taxon>
        <taxon>Entelegynae</taxon>
        <taxon>Araneoidea</taxon>
        <taxon>Araneidae</taxon>
        <taxon>Caerostris</taxon>
    </lineage>
</organism>
<accession>A0AAV4NZ07</accession>
<keyword evidence="3" id="KW-1185">Reference proteome</keyword>
<keyword evidence="1" id="KW-0472">Membrane</keyword>
<dbReference type="Proteomes" id="UP001054945">
    <property type="component" value="Unassembled WGS sequence"/>
</dbReference>
<dbReference type="EMBL" id="BPLR01021475">
    <property type="protein sequence ID" value="GIX90115.1"/>
    <property type="molecule type" value="Genomic_DNA"/>
</dbReference>
<keyword evidence="1" id="KW-0812">Transmembrane</keyword>
<proteinExistence type="predicted"/>